<gene>
    <name evidence="2" type="ORF">NBG4_510013</name>
</gene>
<dbReference type="OrthoDB" id="9783375at2"/>
<feature type="domain" description="Doubled CXXCH motif" evidence="1">
    <location>
        <begin position="287"/>
        <end position="325"/>
    </location>
</feature>
<feature type="domain" description="Doubled CXXCH motif" evidence="1">
    <location>
        <begin position="143"/>
        <end position="181"/>
    </location>
</feature>
<sequence length="498" mass="56148">MVIAFFGCRTEIWLPNVAGINKNGCKYRELKREIYEKRGVPMKSKGSERFFQIVFSFGFLLCVICCYALSDQSRVAYAAGDSCVTDQCHSRIGKDKFVHGPAAVGDCSGCHISQGKHKFAPIKKASDLCYKCHEKVDTKNAIHRPVKDGNCTKCHNPHQSPYKYFLRAERTGLCFLCHDKKILAGKFVHGPAAVGGCTMCHSPHEADFPKLLSASGNDVCFQCHTDKVDDFKGKKFVHKPVKEKCVNCHSPHSGDYQYNFSREGSRELCFECHKDKKEWISKIKVKHGGLETDRKCLACHDPHVSDHVKQLVKEPAESCMMCHDRPLDTPNGKIVNMKEYLKTNKDYHGPIKQGDCSGCHNTHGSDYFRMLRKNFNPVFYAPFDPKNFDLCFNCHEKTLALDAKTTTLTGFRNGDQNLHFVHVNKSVKGRTCRACHDAHATNNPRHIRNAVPFGTWDLPVGFQKTETGGSCLPGCHQKFYYDRNAPVKNRQTVAKSGN</sequence>
<dbReference type="InterPro" id="IPR010177">
    <property type="entry name" value="Paired_CXXCH_1"/>
</dbReference>
<dbReference type="AlphaFoldDB" id="A0A2U3QJ28"/>
<dbReference type="PANTHER" id="PTHR39425">
    <property type="entry name" value="LIPOPROTEIN CYTOCHROME C"/>
    <property type="match status" value="1"/>
</dbReference>
<dbReference type="SUPFAM" id="SSF48695">
    <property type="entry name" value="Multiheme cytochromes"/>
    <property type="match status" value="2"/>
</dbReference>
<organism evidence="2 3">
    <name type="scientific">Candidatus Sulfobium mesophilum</name>
    <dbReference type="NCBI Taxonomy" id="2016548"/>
    <lineage>
        <taxon>Bacteria</taxon>
        <taxon>Pseudomonadati</taxon>
        <taxon>Nitrospirota</taxon>
        <taxon>Nitrospiria</taxon>
        <taxon>Nitrospirales</taxon>
        <taxon>Nitrospiraceae</taxon>
        <taxon>Candidatus Sulfobium</taxon>
    </lineage>
</organism>
<dbReference type="NCBIfam" id="TIGR01905">
    <property type="entry name" value="paired_CXXCH_1"/>
    <property type="match status" value="4"/>
</dbReference>
<evidence type="ECO:0000313" key="2">
    <source>
        <dbReference type="EMBL" id="SPQ01365.1"/>
    </source>
</evidence>
<feature type="domain" description="Doubled CXXCH motif" evidence="1">
    <location>
        <begin position="99"/>
        <end position="136"/>
    </location>
</feature>
<feature type="domain" description="Doubled CXXCH motif" evidence="1">
    <location>
        <begin position="348"/>
        <end position="398"/>
    </location>
</feature>
<accession>A0A2U3QJ28</accession>
<evidence type="ECO:0000259" key="1">
    <source>
        <dbReference type="Pfam" id="PF09699"/>
    </source>
</evidence>
<feature type="domain" description="Doubled CXXCH motif" evidence="1">
    <location>
        <begin position="189"/>
        <end position="227"/>
    </location>
</feature>
<dbReference type="Gene3D" id="1.10.1130.10">
    <property type="entry name" value="Flavocytochrome C3, Chain A"/>
    <property type="match status" value="2"/>
</dbReference>
<keyword evidence="3" id="KW-1185">Reference proteome</keyword>
<dbReference type="Gene3D" id="3.90.10.10">
    <property type="entry name" value="Cytochrome C3"/>
    <property type="match status" value="1"/>
</dbReference>
<reference evidence="3" key="1">
    <citation type="submission" date="2018-03" db="EMBL/GenBank/DDBJ databases">
        <authorList>
            <person name="Zecchin S."/>
        </authorList>
    </citation>
    <scope>NUCLEOTIDE SEQUENCE [LARGE SCALE GENOMIC DNA]</scope>
</reference>
<feature type="domain" description="Doubled CXXCH motif" evidence="1">
    <location>
        <begin position="238"/>
        <end position="277"/>
    </location>
</feature>
<dbReference type="Pfam" id="PF09699">
    <property type="entry name" value="Paired_CXXCH_1"/>
    <property type="match status" value="6"/>
</dbReference>
<dbReference type="Proteomes" id="UP000245125">
    <property type="component" value="Unassembled WGS sequence"/>
</dbReference>
<name>A0A2U3QJ28_9BACT</name>
<protein>
    <submittedName>
        <fullName evidence="2">Doubled CXXCH domain-containing protein</fullName>
    </submittedName>
</protein>
<dbReference type="InterPro" id="IPR036280">
    <property type="entry name" value="Multihaem_cyt_sf"/>
</dbReference>
<proteinExistence type="predicted"/>
<evidence type="ECO:0000313" key="3">
    <source>
        <dbReference type="Proteomes" id="UP000245125"/>
    </source>
</evidence>
<dbReference type="EMBL" id="OUUY01000099">
    <property type="protein sequence ID" value="SPQ01365.1"/>
    <property type="molecule type" value="Genomic_DNA"/>
</dbReference>
<dbReference type="PANTHER" id="PTHR39425:SF1">
    <property type="entry name" value="CYTOCHROME C7-LIKE DOMAIN-CONTAINING PROTEIN"/>
    <property type="match status" value="1"/>
</dbReference>